<evidence type="ECO:0000313" key="2">
    <source>
        <dbReference type="EMBL" id="KAF7396894.1"/>
    </source>
</evidence>
<protein>
    <submittedName>
        <fullName evidence="2">Uncharacterized protein</fullName>
    </submittedName>
</protein>
<dbReference type="Proteomes" id="UP000600918">
    <property type="component" value="Unassembled WGS sequence"/>
</dbReference>
<comment type="caution">
    <text evidence="2">The sequence shown here is derived from an EMBL/GenBank/DDBJ whole genome shotgun (WGS) entry which is preliminary data.</text>
</comment>
<dbReference type="AlphaFoldDB" id="A0A834JY82"/>
<evidence type="ECO:0000256" key="1">
    <source>
        <dbReference type="SAM" id="MobiDB-lite"/>
    </source>
</evidence>
<dbReference type="EMBL" id="JACSDY010000020">
    <property type="protein sequence ID" value="KAF7396894.1"/>
    <property type="molecule type" value="Genomic_DNA"/>
</dbReference>
<reference evidence="2" key="1">
    <citation type="journal article" date="2020" name="G3 (Bethesda)">
        <title>High-Quality Assemblies for Three Invasive Social Wasps from the &lt;i&gt;Vespula&lt;/i&gt; Genus.</title>
        <authorList>
            <person name="Harrop T.W.R."/>
            <person name="Guhlin J."/>
            <person name="McLaughlin G.M."/>
            <person name="Permina E."/>
            <person name="Stockwell P."/>
            <person name="Gilligan J."/>
            <person name="Le Lec M.F."/>
            <person name="Gruber M.A.M."/>
            <person name="Quinn O."/>
            <person name="Lovegrove M."/>
            <person name="Duncan E.J."/>
            <person name="Remnant E.J."/>
            <person name="Van Eeckhoven J."/>
            <person name="Graham B."/>
            <person name="Knapp R.A."/>
            <person name="Langford K.W."/>
            <person name="Kronenberg Z."/>
            <person name="Press M.O."/>
            <person name="Eacker S.M."/>
            <person name="Wilson-Rankin E.E."/>
            <person name="Purcell J."/>
            <person name="Lester P.J."/>
            <person name="Dearden P.K."/>
        </authorList>
    </citation>
    <scope>NUCLEOTIDE SEQUENCE</scope>
    <source>
        <strain evidence="2">Volc-1</strain>
    </source>
</reference>
<proteinExistence type="predicted"/>
<keyword evidence="3" id="KW-1185">Reference proteome</keyword>
<name>A0A834JY82_VESPE</name>
<evidence type="ECO:0000313" key="3">
    <source>
        <dbReference type="Proteomes" id="UP000600918"/>
    </source>
</evidence>
<feature type="region of interest" description="Disordered" evidence="1">
    <location>
        <begin position="131"/>
        <end position="163"/>
    </location>
</feature>
<accession>A0A834JY82</accession>
<gene>
    <name evidence="2" type="ORF">H0235_016431</name>
</gene>
<organism evidence="2 3">
    <name type="scientific">Vespula pensylvanica</name>
    <name type="common">Western yellow jacket</name>
    <name type="synonym">Wasp</name>
    <dbReference type="NCBI Taxonomy" id="30213"/>
    <lineage>
        <taxon>Eukaryota</taxon>
        <taxon>Metazoa</taxon>
        <taxon>Ecdysozoa</taxon>
        <taxon>Arthropoda</taxon>
        <taxon>Hexapoda</taxon>
        <taxon>Insecta</taxon>
        <taxon>Pterygota</taxon>
        <taxon>Neoptera</taxon>
        <taxon>Endopterygota</taxon>
        <taxon>Hymenoptera</taxon>
        <taxon>Apocrita</taxon>
        <taxon>Aculeata</taxon>
        <taxon>Vespoidea</taxon>
        <taxon>Vespidae</taxon>
        <taxon>Vespinae</taxon>
        <taxon>Vespula</taxon>
    </lineage>
</organism>
<sequence length="199" mass="22094">MSIFVFKEETLLPNKMEILVLPSNVLEDPTTSTSFPLVESFGSASECRRNDARNEAHCFQSSSVEGHRALRSPQRDVYFGVGVLTRMLDLAIKSKSVSKALEREYLEMTRAAESTLDQRFLSHLDDNDNEFLSRKSSNPKNAQTHFTKESLAGQACRKDAKEKGEGHFDVNAPLLDRNGKGIAWDGDRGIEMGPAIEGG</sequence>
<feature type="compositionally biased region" description="Polar residues" evidence="1">
    <location>
        <begin position="134"/>
        <end position="145"/>
    </location>
</feature>